<keyword evidence="1" id="KW-0732">Signal</keyword>
<name>A0A4U0ZA35_9ALTE</name>
<gene>
    <name evidence="2" type="ORF">E5672_16885</name>
</gene>
<accession>A0A4U0ZA35</accession>
<dbReference type="Proteomes" id="UP000305471">
    <property type="component" value="Unassembled WGS sequence"/>
</dbReference>
<dbReference type="RefSeq" id="WP_136783298.1">
    <property type="nucleotide sequence ID" value="NZ_SWCO01000010.1"/>
</dbReference>
<evidence type="ECO:0000256" key="1">
    <source>
        <dbReference type="SAM" id="SignalP"/>
    </source>
</evidence>
<evidence type="ECO:0000313" key="2">
    <source>
        <dbReference type="EMBL" id="TKB01484.1"/>
    </source>
</evidence>
<dbReference type="AlphaFoldDB" id="A0A4U0ZA35"/>
<reference evidence="2 3" key="1">
    <citation type="submission" date="2019-04" db="EMBL/GenBank/DDBJ databases">
        <title>Alteromonas portus sp. nov., an alginate lyase-excreting marine bacterium.</title>
        <authorList>
            <person name="Huang H."/>
            <person name="Mo K."/>
            <person name="Bao S."/>
        </authorList>
    </citation>
    <scope>NUCLEOTIDE SEQUENCE [LARGE SCALE GENOMIC DNA]</scope>
    <source>
        <strain evidence="2 3">HB161718</strain>
    </source>
</reference>
<sequence length="155" mass="17437">MKLTKYCQHSLLALTLLTISFSSFSKNITRQVIEQTTFDEKIAQACSGKCGNRGHSRITSVSINAIDERYHEVIVKAYAKYHEYKSPPRVFGQPIGGGVAIKYTVDLEAIGVLDTHTCMLNVRSVNISGDKYNLARDAKNEEGKNHHWENCQNFI</sequence>
<proteinExistence type="predicted"/>
<protein>
    <submittedName>
        <fullName evidence="2">Uncharacterized protein</fullName>
    </submittedName>
</protein>
<organism evidence="2 3">
    <name type="scientific">Alteromonas portus</name>
    <dbReference type="NCBI Taxonomy" id="2565549"/>
    <lineage>
        <taxon>Bacteria</taxon>
        <taxon>Pseudomonadati</taxon>
        <taxon>Pseudomonadota</taxon>
        <taxon>Gammaproteobacteria</taxon>
        <taxon>Alteromonadales</taxon>
        <taxon>Alteromonadaceae</taxon>
        <taxon>Alteromonas/Salinimonas group</taxon>
        <taxon>Alteromonas</taxon>
    </lineage>
</organism>
<dbReference type="EMBL" id="SWCO01000010">
    <property type="protein sequence ID" value="TKB01484.1"/>
    <property type="molecule type" value="Genomic_DNA"/>
</dbReference>
<feature type="signal peptide" evidence="1">
    <location>
        <begin position="1"/>
        <end position="25"/>
    </location>
</feature>
<feature type="chain" id="PRO_5020993203" evidence="1">
    <location>
        <begin position="26"/>
        <end position="155"/>
    </location>
</feature>
<comment type="caution">
    <text evidence="2">The sequence shown here is derived from an EMBL/GenBank/DDBJ whole genome shotgun (WGS) entry which is preliminary data.</text>
</comment>
<evidence type="ECO:0000313" key="3">
    <source>
        <dbReference type="Proteomes" id="UP000305471"/>
    </source>
</evidence>
<keyword evidence="3" id="KW-1185">Reference proteome</keyword>